<gene>
    <name evidence="3" type="ORF">D0Y65_032243</name>
</gene>
<dbReference type="SUPFAM" id="SSF82153">
    <property type="entry name" value="FAS1 domain"/>
    <property type="match status" value="2"/>
</dbReference>
<name>A0A445ICJ3_GLYSO</name>
<dbReference type="InterPro" id="IPR052806">
    <property type="entry name" value="Fasciclin-like_AGP"/>
</dbReference>
<proteinExistence type="inferred from homology"/>
<feature type="domain" description="FAS1" evidence="2">
    <location>
        <begin position="214"/>
        <end position="345"/>
    </location>
</feature>
<comment type="similarity">
    <text evidence="1">Belongs to the fasciclin-like AGP family.</text>
</comment>
<organism evidence="3 4">
    <name type="scientific">Glycine soja</name>
    <name type="common">Wild soybean</name>
    <dbReference type="NCBI Taxonomy" id="3848"/>
    <lineage>
        <taxon>Eukaryota</taxon>
        <taxon>Viridiplantae</taxon>
        <taxon>Streptophyta</taxon>
        <taxon>Embryophyta</taxon>
        <taxon>Tracheophyta</taxon>
        <taxon>Spermatophyta</taxon>
        <taxon>Magnoliopsida</taxon>
        <taxon>eudicotyledons</taxon>
        <taxon>Gunneridae</taxon>
        <taxon>Pentapetalae</taxon>
        <taxon>rosids</taxon>
        <taxon>fabids</taxon>
        <taxon>Fabales</taxon>
        <taxon>Fabaceae</taxon>
        <taxon>Papilionoideae</taxon>
        <taxon>50 kb inversion clade</taxon>
        <taxon>NPAAA clade</taxon>
        <taxon>indigoferoid/millettioid clade</taxon>
        <taxon>Phaseoleae</taxon>
        <taxon>Glycine</taxon>
        <taxon>Glycine subgen. Soja</taxon>
    </lineage>
</organism>
<comment type="caution">
    <text evidence="3">The sequence shown here is derived from an EMBL/GenBank/DDBJ whole genome shotgun (WGS) entry which is preliminary data.</text>
</comment>
<reference evidence="3 4" key="1">
    <citation type="submission" date="2018-09" db="EMBL/GenBank/DDBJ databases">
        <title>A high-quality reference genome of wild soybean provides a powerful tool to mine soybean genomes.</title>
        <authorList>
            <person name="Xie M."/>
            <person name="Chung C.Y.L."/>
            <person name="Li M.-W."/>
            <person name="Wong F.-L."/>
            <person name="Chan T.-F."/>
            <person name="Lam H.-M."/>
        </authorList>
    </citation>
    <scope>NUCLEOTIDE SEQUENCE [LARGE SCALE GENOMIC DNA]</scope>
    <source>
        <strain evidence="4">cv. W05</strain>
        <tissue evidence="3">Hypocotyl of etiolated seedlings</tissue>
    </source>
</reference>
<evidence type="ECO:0000259" key="2">
    <source>
        <dbReference type="PROSITE" id="PS50213"/>
    </source>
</evidence>
<dbReference type="InterPro" id="IPR000782">
    <property type="entry name" value="FAS1_domain"/>
</dbReference>
<dbReference type="PANTHER" id="PTHR33985">
    <property type="entry name" value="OS02G0491300 PROTEIN-RELATED"/>
    <property type="match status" value="1"/>
</dbReference>
<evidence type="ECO:0000313" key="4">
    <source>
        <dbReference type="Proteomes" id="UP000289340"/>
    </source>
</evidence>
<keyword evidence="4" id="KW-1185">Reference proteome</keyword>
<dbReference type="SMART" id="SM00554">
    <property type="entry name" value="FAS1"/>
    <property type="match status" value="2"/>
</dbReference>
<dbReference type="InterPro" id="IPR036378">
    <property type="entry name" value="FAS1_dom_sf"/>
</dbReference>
<dbReference type="Proteomes" id="UP000289340">
    <property type="component" value="Chromosome 11"/>
</dbReference>
<dbReference type="PANTHER" id="PTHR33985:SF19">
    <property type="entry name" value="FASCICLIN-LIKE ARABINOGALACTAN PROTEIN 21"/>
    <property type="match status" value="1"/>
</dbReference>
<dbReference type="EMBL" id="QZWG01000011">
    <property type="protein sequence ID" value="RZB83615.1"/>
    <property type="molecule type" value="Genomic_DNA"/>
</dbReference>
<evidence type="ECO:0000313" key="3">
    <source>
        <dbReference type="EMBL" id="RZB83615.1"/>
    </source>
</evidence>
<accession>A0A445ICJ3</accession>
<protein>
    <submittedName>
        <fullName evidence="3">Fasciclin-like arabinogalactan protein 21</fullName>
    </submittedName>
</protein>
<dbReference type="AlphaFoldDB" id="A0A445ICJ3"/>
<evidence type="ECO:0000256" key="1">
    <source>
        <dbReference type="ARBA" id="ARBA00007843"/>
    </source>
</evidence>
<dbReference type="PROSITE" id="PS50213">
    <property type="entry name" value="FAS1"/>
    <property type="match status" value="1"/>
</dbReference>
<sequence>MAYSRWCWFPLYLAASIALGIIAISSAIRSTSNKNPPQDPPIPHDISLNASNALRKAGFIVMADLLHHSPSFFKPPQNSTIFAIKDSAIKNTSHPLWFLKTLLLYHTTTSNAYSFNDLVKIPQGTCLPTLLRDKNVSLTKLDLDHAPNSVEINHVLISNPNIFLGEQLAVHGVLAPFSPLQPQDLLQRGFGFAIRTPTCRSNDVNVSVSKNGVEWNRVVHLLRAKGYASFSIALHSVLDGIKRDFSGSLGYVTIFAPRDLTLLGYPLTILDRAVRLHILPQRFVYKEISSLPVRSLLKTLMPDEHLEIDGVLDFVPGMVVNGVVIVAPDMIISEKFVVHGISRAFKMAEVTS</sequence>